<comment type="caution">
    <text evidence="3">The sequence shown here is derived from an EMBL/GenBank/DDBJ whole genome shotgun (WGS) entry which is preliminary data.</text>
</comment>
<keyword evidence="4" id="KW-1185">Reference proteome</keyword>
<feature type="compositionally biased region" description="Acidic residues" evidence="1">
    <location>
        <begin position="344"/>
        <end position="355"/>
    </location>
</feature>
<evidence type="ECO:0000313" key="4">
    <source>
        <dbReference type="Proteomes" id="UP000311382"/>
    </source>
</evidence>
<name>A0A5C5G1C2_9BASI</name>
<dbReference type="EMBL" id="SOZI01000030">
    <property type="protein sequence ID" value="TNY22162.1"/>
    <property type="molecule type" value="Genomic_DNA"/>
</dbReference>
<protein>
    <submittedName>
        <fullName evidence="3">Proteophosphoglycan 5</fullName>
    </submittedName>
</protein>
<accession>A0A5C5G1C2</accession>
<feature type="region of interest" description="Disordered" evidence="1">
    <location>
        <begin position="1"/>
        <end position="63"/>
    </location>
</feature>
<feature type="region of interest" description="Disordered" evidence="1">
    <location>
        <begin position="317"/>
        <end position="360"/>
    </location>
</feature>
<proteinExistence type="predicted"/>
<sequence>MASTATDSRGHVRDSSIAQKRAAASSPRTPRTASSSSSSTPFGRSASPAGRGDPARKRSTTPDIPPRLAVRVIAAALLLFLVLHFGPSLLSSSSSSLSRASPATLAAAVKARKAARHGATESWVLPRKWRDVRAGSGEVTLNGETLPACKRVMLFRMSDTHGFSSEVLHYARALVLANKLGYSLLADDAPWNFGAVSDYFVPRLVHCRPPEDWFLTEVATRVGTRRWQGQDRVWLGRETEKQVDQWIRDEMLDPNELDELRARKFAPGTSVLPEGETLPAAFEEVFADFAAALKEVWRPNQELATLIRKQRMELGLGGGGLRHRKHSPTWGGSRRKGSAPADPTADEEEDREEWEYGVAERSDRGPVIGVHLAGPKPSLDLSLFGLSSSSPHGGAPKAGDLSALLTGAQDASRRLTHASVASPSYSRLRPTLFPPGATATLVALTANATSFAHLASLPASVEFNLVRTSPPPQEELLRWDDVLHLESTADELDAPPGGGEGAGAHRLLSEWDQDVWNRDVPRGLRVLLARHFVRDVTTLSLYADAFVVSAASPTGRLALVLSGEEGAVGPRDFHGGSFGGRVRSVDAWWSPTARVQVVLGQ</sequence>
<organism evidence="3 4">
    <name type="scientific">Rhodotorula diobovata</name>
    <dbReference type="NCBI Taxonomy" id="5288"/>
    <lineage>
        <taxon>Eukaryota</taxon>
        <taxon>Fungi</taxon>
        <taxon>Dikarya</taxon>
        <taxon>Basidiomycota</taxon>
        <taxon>Pucciniomycotina</taxon>
        <taxon>Microbotryomycetes</taxon>
        <taxon>Sporidiobolales</taxon>
        <taxon>Sporidiobolaceae</taxon>
        <taxon>Rhodotorula</taxon>
    </lineage>
</organism>
<keyword evidence="2" id="KW-0812">Transmembrane</keyword>
<dbReference type="Proteomes" id="UP000311382">
    <property type="component" value="Unassembled WGS sequence"/>
</dbReference>
<feature type="compositionally biased region" description="Low complexity" evidence="1">
    <location>
        <begin position="21"/>
        <end position="48"/>
    </location>
</feature>
<feature type="transmembrane region" description="Helical" evidence="2">
    <location>
        <begin position="68"/>
        <end position="90"/>
    </location>
</feature>
<dbReference type="AlphaFoldDB" id="A0A5C5G1C2"/>
<evidence type="ECO:0000256" key="2">
    <source>
        <dbReference type="SAM" id="Phobius"/>
    </source>
</evidence>
<dbReference type="OrthoDB" id="2534185at2759"/>
<evidence type="ECO:0000256" key="1">
    <source>
        <dbReference type="SAM" id="MobiDB-lite"/>
    </source>
</evidence>
<keyword evidence="2" id="KW-1133">Transmembrane helix</keyword>
<keyword evidence="2" id="KW-0472">Membrane</keyword>
<feature type="compositionally biased region" description="Basic residues" evidence="1">
    <location>
        <begin position="321"/>
        <end position="337"/>
    </location>
</feature>
<gene>
    <name evidence="3" type="ORF">DMC30DRAFT_169381</name>
</gene>
<evidence type="ECO:0000313" key="3">
    <source>
        <dbReference type="EMBL" id="TNY22162.1"/>
    </source>
</evidence>
<reference evidence="3 4" key="1">
    <citation type="submission" date="2019-03" db="EMBL/GenBank/DDBJ databases">
        <title>Rhodosporidium diobovatum UCD-FST 08-225 genome sequencing, assembly, and annotation.</title>
        <authorList>
            <person name="Fakankun I.U."/>
            <person name="Fristensky B."/>
            <person name="Levin D.B."/>
        </authorList>
    </citation>
    <scope>NUCLEOTIDE SEQUENCE [LARGE SCALE GENOMIC DNA]</scope>
    <source>
        <strain evidence="3 4">UCD-FST 08-225</strain>
    </source>
</reference>